<evidence type="ECO:0000256" key="5">
    <source>
        <dbReference type="ARBA" id="ARBA00022729"/>
    </source>
</evidence>
<dbReference type="PANTHER" id="PTHR30069">
    <property type="entry name" value="TONB-DEPENDENT OUTER MEMBRANE RECEPTOR"/>
    <property type="match status" value="1"/>
</dbReference>
<feature type="domain" description="TonB-dependent receptor plug" evidence="14">
    <location>
        <begin position="48"/>
        <end position="149"/>
    </location>
</feature>
<evidence type="ECO:0000256" key="8">
    <source>
        <dbReference type="ARBA" id="ARBA00023170"/>
    </source>
</evidence>
<feature type="domain" description="TonB-dependent receptor-like beta-barrel" evidence="13">
    <location>
        <begin position="208"/>
        <end position="679"/>
    </location>
</feature>
<organism evidence="15 16">
    <name type="scientific">Hymenobacter negativus</name>
    <dbReference type="NCBI Taxonomy" id="2795026"/>
    <lineage>
        <taxon>Bacteria</taxon>
        <taxon>Pseudomonadati</taxon>
        <taxon>Bacteroidota</taxon>
        <taxon>Cytophagia</taxon>
        <taxon>Cytophagales</taxon>
        <taxon>Hymenobacteraceae</taxon>
        <taxon>Hymenobacter</taxon>
    </lineage>
</organism>
<proteinExistence type="inferred from homology"/>
<dbReference type="InterPro" id="IPR036942">
    <property type="entry name" value="Beta-barrel_TonB_sf"/>
</dbReference>
<keyword evidence="6 11" id="KW-0798">TonB box</keyword>
<comment type="subcellular location">
    <subcellularLocation>
        <location evidence="1 10">Cell outer membrane</location>
        <topology evidence="1 10">Multi-pass membrane protein</topology>
    </subcellularLocation>
</comment>
<evidence type="ECO:0000256" key="3">
    <source>
        <dbReference type="ARBA" id="ARBA00022452"/>
    </source>
</evidence>
<evidence type="ECO:0000256" key="7">
    <source>
        <dbReference type="ARBA" id="ARBA00023136"/>
    </source>
</evidence>
<keyword evidence="8 15" id="KW-0675">Receptor</keyword>
<keyword evidence="2 10" id="KW-0813">Transport</keyword>
<evidence type="ECO:0000256" key="2">
    <source>
        <dbReference type="ARBA" id="ARBA00022448"/>
    </source>
</evidence>
<keyword evidence="5 12" id="KW-0732">Signal</keyword>
<evidence type="ECO:0000256" key="10">
    <source>
        <dbReference type="PROSITE-ProRule" id="PRU01360"/>
    </source>
</evidence>
<evidence type="ECO:0000313" key="15">
    <source>
        <dbReference type="EMBL" id="MBO2010297.1"/>
    </source>
</evidence>
<dbReference type="InterPro" id="IPR037066">
    <property type="entry name" value="Plug_dom_sf"/>
</dbReference>
<dbReference type="PANTHER" id="PTHR30069:SF29">
    <property type="entry name" value="HEMOGLOBIN AND HEMOGLOBIN-HAPTOGLOBIN-BINDING PROTEIN 1-RELATED"/>
    <property type="match status" value="1"/>
</dbReference>
<dbReference type="Pfam" id="PF07715">
    <property type="entry name" value="Plug"/>
    <property type="match status" value="1"/>
</dbReference>
<dbReference type="RefSeq" id="WP_208175929.1">
    <property type="nucleotide sequence ID" value="NZ_JAGETZ010000006.1"/>
</dbReference>
<keyword evidence="16" id="KW-1185">Reference proteome</keyword>
<evidence type="ECO:0000259" key="14">
    <source>
        <dbReference type="Pfam" id="PF07715"/>
    </source>
</evidence>
<protein>
    <submittedName>
        <fullName evidence="15">TonB-dependent receptor</fullName>
    </submittedName>
</protein>
<dbReference type="CDD" id="cd01347">
    <property type="entry name" value="ligand_gated_channel"/>
    <property type="match status" value="1"/>
</dbReference>
<feature type="signal peptide" evidence="12">
    <location>
        <begin position="1"/>
        <end position="21"/>
    </location>
</feature>
<feature type="chain" id="PRO_5047015353" evidence="12">
    <location>
        <begin position="22"/>
        <end position="707"/>
    </location>
</feature>
<evidence type="ECO:0000256" key="12">
    <source>
        <dbReference type="SAM" id="SignalP"/>
    </source>
</evidence>
<dbReference type="InterPro" id="IPR012910">
    <property type="entry name" value="Plug_dom"/>
</dbReference>
<dbReference type="Gene3D" id="2.40.170.20">
    <property type="entry name" value="TonB-dependent receptor, beta-barrel domain"/>
    <property type="match status" value="1"/>
</dbReference>
<dbReference type="SUPFAM" id="SSF56935">
    <property type="entry name" value="Porins"/>
    <property type="match status" value="1"/>
</dbReference>
<comment type="caution">
    <text evidence="15">The sequence shown here is derived from an EMBL/GenBank/DDBJ whole genome shotgun (WGS) entry which is preliminary data.</text>
</comment>
<name>A0ABS3QGL0_9BACT</name>
<evidence type="ECO:0000313" key="16">
    <source>
        <dbReference type="Proteomes" id="UP000664369"/>
    </source>
</evidence>
<evidence type="ECO:0000256" key="6">
    <source>
        <dbReference type="ARBA" id="ARBA00023077"/>
    </source>
</evidence>
<dbReference type="PROSITE" id="PS52016">
    <property type="entry name" value="TONB_DEPENDENT_REC_3"/>
    <property type="match status" value="1"/>
</dbReference>
<keyword evidence="7 10" id="KW-0472">Membrane</keyword>
<sequence>MAFARFFCISSLAGLVLPALAQQPTDTLRRQKLSEVVVTATRTERSIAEVPIPVTVVGAKQIKAMGSVRLNDVLGEQTGLSIVADHGRGVQMQGLNPEYTLILVDGEPLIGRTAGTLELSRVAVGNIQRVEVVKGPASALWGSEALAGVVNIITQKPQDGTSGTLRLRYGSNRTADLSASFNTQGERLGLTAFVDRYSSTGYTLLPESGTATVPPFSNYTAQSRLTYKLGERTKLSVSGRYFSESQASTYPVASGTGTADVRYESRQQDYSFNPVLTHGTANGRLFATARFYVAGYRTRENYTYVADGAPYDNTYFNQTFLRPEVQLDWRLGTRHTLTGGAGYINESVEATRYDAARHMQSYYGFVQDDWTPLPGLNIVAGARYDGHNQYQGQLSPKVSARYQVRPWLAVRGSAGRGYRAPDFRQLYLNFSNPVVGYSVFGTHEVRERLAALAAAGQLSLDPATGQPLINTTLLDRASSLRPESSVAYNAGLQLDPTEKLSITASYFRNTLRDLIDTTPIAQKTNGQSVFTYYNVSQAYTQGVEAEVGYQLLRGLRLSGGYQFLLAKDQTVEAQLAAGSIYRRDPATLMTERVKAADYGGLFNRSKHSGNVKLFYESPAKGLTASLRGIYRGRYGFQDVNGNAILDTDAEYVRGYTLWNVAASKTWQQRYTLQAGIDNVLGYTDAAYISTLPGRLFYASVELRLAKK</sequence>
<gene>
    <name evidence="15" type="ORF">J4E00_14645</name>
</gene>
<keyword evidence="9 10" id="KW-0998">Cell outer membrane</keyword>
<evidence type="ECO:0000259" key="13">
    <source>
        <dbReference type="Pfam" id="PF00593"/>
    </source>
</evidence>
<evidence type="ECO:0000256" key="1">
    <source>
        <dbReference type="ARBA" id="ARBA00004571"/>
    </source>
</evidence>
<evidence type="ECO:0000256" key="11">
    <source>
        <dbReference type="RuleBase" id="RU003357"/>
    </source>
</evidence>
<evidence type="ECO:0000256" key="9">
    <source>
        <dbReference type="ARBA" id="ARBA00023237"/>
    </source>
</evidence>
<comment type="similarity">
    <text evidence="10 11">Belongs to the TonB-dependent receptor family.</text>
</comment>
<keyword evidence="3 10" id="KW-1134">Transmembrane beta strand</keyword>
<keyword evidence="4 10" id="KW-0812">Transmembrane</keyword>
<dbReference type="InterPro" id="IPR039426">
    <property type="entry name" value="TonB-dep_rcpt-like"/>
</dbReference>
<reference evidence="15 16" key="1">
    <citation type="submission" date="2021-03" db="EMBL/GenBank/DDBJ databases">
        <authorList>
            <person name="Kim M.K."/>
        </authorList>
    </citation>
    <scope>NUCLEOTIDE SEQUENCE [LARGE SCALE GENOMIC DNA]</scope>
    <source>
        <strain evidence="15 16">BT442</strain>
    </source>
</reference>
<dbReference type="Proteomes" id="UP000664369">
    <property type="component" value="Unassembled WGS sequence"/>
</dbReference>
<dbReference type="Gene3D" id="2.170.130.10">
    <property type="entry name" value="TonB-dependent receptor, plug domain"/>
    <property type="match status" value="1"/>
</dbReference>
<accession>A0ABS3QGL0</accession>
<dbReference type="InterPro" id="IPR000531">
    <property type="entry name" value="Beta-barrel_TonB"/>
</dbReference>
<dbReference type="Pfam" id="PF00593">
    <property type="entry name" value="TonB_dep_Rec_b-barrel"/>
    <property type="match status" value="1"/>
</dbReference>
<dbReference type="EMBL" id="JAGETZ010000006">
    <property type="protein sequence ID" value="MBO2010297.1"/>
    <property type="molecule type" value="Genomic_DNA"/>
</dbReference>
<evidence type="ECO:0000256" key="4">
    <source>
        <dbReference type="ARBA" id="ARBA00022692"/>
    </source>
</evidence>